<comment type="caution">
    <text evidence="7">The sequence shown here is derived from an EMBL/GenBank/DDBJ whole genome shotgun (WGS) entry which is preliminary data.</text>
</comment>
<evidence type="ECO:0000313" key="7">
    <source>
        <dbReference type="EMBL" id="MFK3863463.1"/>
    </source>
</evidence>
<evidence type="ECO:0000256" key="5">
    <source>
        <dbReference type="HAMAP-Rule" id="MF_00724"/>
    </source>
</evidence>
<keyword evidence="7" id="KW-0969">Cilium</keyword>
<accession>A0ABW8KUH9</accession>
<keyword evidence="7" id="KW-0966">Cell projection</keyword>
<evidence type="ECO:0000256" key="6">
    <source>
        <dbReference type="SAM" id="MobiDB-lite"/>
    </source>
</evidence>
<evidence type="ECO:0000313" key="8">
    <source>
        <dbReference type="Proteomes" id="UP001620262"/>
    </source>
</evidence>
<dbReference type="RefSeq" id="WP_404674995.1">
    <property type="nucleotide sequence ID" value="NZ_JBJDOT010000006.1"/>
</dbReference>
<organism evidence="7 8">
    <name type="scientific">Pseudoalteromonas rhizosphaerae</name>
    <dbReference type="NCBI Taxonomy" id="2518973"/>
    <lineage>
        <taxon>Bacteria</taxon>
        <taxon>Pseudomonadati</taxon>
        <taxon>Pseudomonadota</taxon>
        <taxon>Gammaproteobacteria</taxon>
        <taxon>Alteromonadales</taxon>
        <taxon>Pseudoalteromonadaceae</taxon>
        <taxon>Pseudoalteromonas</taxon>
    </lineage>
</organism>
<proteinExistence type="inferred from homology"/>
<dbReference type="PANTHER" id="PTHR34653">
    <property type="match status" value="1"/>
</dbReference>
<comment type="similarity">
    <text evidence="2 5">Belongs to the FliE family.</text>
</comment>
<protein>
    <recommendedName>
        <fullName evidence="3 5">Flagellar hook-basal body complex protein FliE</fullName>
    </recommendedName>
</protein>
<keyword evidence="7" id="KW-0282">Flagellum</keyword>
<evidence type="ECO:0000256" key="4">
    <source>
        <dbReference type="ARBA" id="ARBA00023143"/>
    </source>
</evidence>
<name>A0ABW8KUH9_9GAMM</name>
<comment type="subcellular location">
    <subcellularLocation>
        <location evidence="1 5">Bacterial flagellum basal body</location>
    </subcellularLocation>
</comment>
<dbReference type="Pfam" id="PF02049">
    <property type="entry name" value="FliE"/>
    <property type="match status" value="1"/>
</dbReference>
<sequence length="114" mass="12315">MKIQNSALFQEMQSMALEAGRSNQVNKLPTQAQPQAQPTSSAQFGDLLSDALNTVNGLQADAKQKVTAVEMGDRNVSLADAMIASQKSSVAFEATVQVRNKLVEAYKEIMNMPV</sequence>
<feature type="compositionally biased region" description="Low complexity" evidence="6">
    <location>
        <begin position="29"/>
        <end position="43"/>
    </location>
</feature>
<reference evidence="7 8" key="1">
    <citation type="submission" date="2024-11" db="EMBL/GenBank/DDBJ databases">
        <title>The Natural Products Discovery Center: Release of the First 8490 Sequenced Strains for Exploring Actinobacteria Biosynthetic Diversity.</title>
        <authorList>
            <person name="Kalkreuter E."/>
            <person name="Kautsar S.A."/>
            <person name="Yang D."/>
            <person name="Bader C.D."/>
            <person name="Teijaro C.N."/>
            <person name="Fluegel L."/>
            <person name="Davis C.M."/>
            <person name="Simpson J.R."/>
            <person name="Lauterbach L."/>
            <person name="Steele A.D."/>
            <person name="Gui C."/>
            <person name="Meng S."/>
            <person name="Li G."/>
            <person name="Viehrig K."/>
            <person name="Ye F."/>
            <person name="Su P."/>
            <person name="Kiefer A.F."/>
            <person name="Nichols A."/>
            <person name="Cepeda A.J."/>
            <person name="Yan W."/>
            <person name="Fan B."/>
            <person name="Jiang Y."/>
            <person name="Adhikari A."/>
            <person name="Zheng C.-J."/>
            <person name="Schuster L."/>
            <person name="Cowan T.M."/>
            <person name="Smanski M.J."/>
            <person name="Chevrette M.G."/>
            <person name="De Carvalho L.P.S."/>
            <person name="Shen B."/>
        </authorList>
    </citation>
    <scope>NUCLEOTIDE SEQUENCE [LARGE SCALE GENOMIC DNA]</scope>
    <source>
        <strain evidence="7 8">NPDC078403</strain>
    </source>
</reference>
<dbReference type="InterPro" id="IPR001624">
    <property type="entry name" value="FliE"/>
</dbReference>
<dbReference type="Proteomes" id="UP001620262">
    <property type="component" value="Unassembled WGS sequence"/>
</dbReference>
<dbReference type="NCBIfam" id="TIGR00205">
    <property type="entry name" value="fliE"/>
    <property type="match status" value="1"/>
</dbReference>
<evidence type="ECO:0000256" key="3">
    <source>
        <dbReference type="ARBA" id="ARBA00018024"/>
    </source>
</evidence>
<dbReference type="EMBL" id="JBJDOT010000006">
    <property type="protein sequence ID" value="MFK3863463.1"/>
    <property type="molecule type" value="Genomic_DNA"/>
</dbReference>
<dbReference type="PANTHER" id="PTHR34653:SF1">
    <property type="entry name" value="FLAGELLAR HOOK-BASAL BODY COMPLEX PROTEIN FLIE"/>
    <property type="match status" value="1"/>
</dbReference>
<feature type="region of interest" description="Disordered" evidence="6">
    <location>
        <begin position="20"/>
        <end position="43"/>
    </location>
</feature>
<keyword evidence="8" id="KW-1185">Reference proteome</keyword>
<keyword evidence="4 5" id="KW-0975">Bacterial flagellum</keyword>
<gene>
    <name evidence="5 7" type="primary">fliE</name>
    <name evidence="7" type="ORF">ACI2JU_06175</name>
</gene>
<evidence type="ECO:0000256" key="2">
    <source>
        <dbReference type="ARBA" id="ARBA00009272"/>
    </source>
</evidence>
<dbReference type="PRINTS" id="PR01006">
    <property type="entry name" value="FLGHOOKFLIE"/>
</dbReference>
<dbReference type="HAMAP" id="MF_00724">
    <property type="entry name" value="FliE"/>
    <property type="match status" value="1"/>
</dbReference>
<evidence type="ECO:0000256" key="1">
    <source>
        <dbReference type="ARBA" id="ARBA00004117"/>
    </source>
</evidence>